<feature type="transmembrane region" description="Helical" evidence="5">
    <location>
        <begin position="235"/>
        <end position="253"/>
    </location>
</feature>
<keyword evidence="3 5" id="KW-1133">Transmembrane helix</keyword>
<dbReference type="OrthoDB" id="2190219at2759"/>
<feature type="transmembrane region" description="Helical" evidence="5">
    <location>
        <begin position="6"/>
        <end position="22"/>
    </location>
</feature>
<dbReference type="GO" id="GO:0120029">
    <property type="term" value="P:proton export across plasma membrane"/>
    <property type="evidence" value="ECO:0007669"/>
    <property type="project" value="InterPro"/>
</dbReference>
<dbReference type="STRING" id="1003232.J9DTL8"/>
<feature type="transmembrane region" description="Helical" evidence="5">
    <location>
        <begin position="307"/>
        <end position="331"/>
    </location>
</feature>
<feature type="transmembrane region" description="Helical" evidence="5">
    <location>
        <begin position="63"/>
        <end position="82"/>
    </location>
</feature>
<protein>
    <recommendedName>
        <fullName evidence="6">Cation/H+ exchanger transmembrane domain-containing protein</fullName>
    </recommendedName>
</protein>
<evidence type="ECO:0000313" key="7">
    <source>
        <dbReference type="EMBL" id="EJW04622.1"/>
    </source>
</evidence>
<comment type="subcellular location">
    <subcellularLocation>
        <location evidence="1">Membrane</location>
        <topology evidence="1">Multi-pass membrane protein</topology>
    </subcellularLocation>
</comment>
<dbReference type="InterPro" id="IPR006153">
    <property type="entry name" value="Cation/H_exchanger_TM"/>
</dbReference>
<dbReference type="PANTHER" id="PTHR31382:SF1">
    <property type="entry name" value="SODIUM ION_PROTON EXCHANGER (EUROFUNG)"/>
    <property type="match status" value="1"/>
</dbReference>
<feature type="transmembrane region" description="Helical" evidence="5">
    <location>
        <begin position="122"/>
        <end position="144"/>
    </location>
</feature>
<dbReference type="EMBL" id="AFBI03000016">
    <property type="protein sequence ID" value="EJW04622.1"/>
    <property type="molecule type" value="Genomic_DNA"/>
</dbReference>
<accession>J9DTL8</accession>
<feature type="transmembrane region" description="Helical" evidence="5">
    <location>
        <begin position="165"/>
        <end position="183"/>
    </location>
</feature>
<feature type="transmembrane region" description="Helical" evidence="5">
    <location>
        <begin position="94"/>
        <end position="116"/>
    </location>
</feature>
<organism evidence="7 8">
    <name type="scientific">Edhazardia aedis (strain USNM 41457)</name>
    <name type="common">Microsporidian parasite</name>
    <dbReference type="NCBI Taxonomy" id="1003232"/>
    <lineage>
        <taxon>Eukaryota</taxon>
        <taxon>Fungi</taxon>
        <taxon>Fungi incertae sedis</taxon>
        <taxon>Microsporidia</taxon>
        <taxon>Edhazardia</taxon>
    </lineage>
</organism>
<gene>
    <name evidence="7" type="ORF">EDEG_01174</name>
</gene>
<keyword evidence="8" id="KW-1185">Reference proteome</keyword>
<evidence type="ECO:0000256" key="4">
    <source>
        <dbReference type="ARBA" id="ARBA00023136"/>
    </source>
</evidence>
<sequence>MDSFFAALFHVTLFILIYGLIGRTLRDRFFLSVPMLCVFYGLLIGPSFLNFLNTRYTTSKEVLFYLSKTLLCMQTMAAAMSLPHGYILKQKMSIIGLVAIVGIAKYMVTACVTYFFSKYNFLVSLAIAACLTPTDPVLTSSIINSKFANTYVPERLRNLIQAESGINDGFGLLLLYIPIDFMFGSNVEDSVLNLFFSTVVYKGIFAGLIGLVFGYIARKALHKCHSKDMVDGETFLVYGLTLTFFILGLMELLKMSELVGIFFAGTGFSWDEWFVFETRECKLQEIVDNLCTCTFFILFGSRIELSFLSYGLFVFSIMIICFRRLLICIFLKGIVPEVMSAREAVFVGWLGPIGVGALYYSLYFDAVAKTLTYNSVSIVVMFSVIIHGIVMIILRICFSGKKYLKEWGIPFSDVCSESFVSTEW</sequence>
<dbReference type="Proteomes" id="UP000003163">
    <property type="component" value="Unassembled WGS sequence"/>
</dbReference>
<evidence type="ECO:0000256" key="2">
    <source>
        <dbReference type="ARBA" id="ARBA00022692"/>
    </source>
</evidence>
<feature type="domain" description="Cation/H+ exchanger transmembrane" evidence="6">
    <location>
        <begin position="16"/>
        <end position="391"/>
    </location>
</feature>
<dbReference type="GO" id="GO:0005886">
    <property type="term" value="C:plasma membrane"/>
    <property type="evidence" value="ECO:0007669"/>
    <property type="project" value="InterPro"/>
</dbReference>
<dbReference type="AlphaFoldDB" id="J9DTL8"/>
<dbReference type="InterPro" id="IPR038770">
    <property type="entry name" value="Na+/solute_symporter_sf"/>
</dbReference>
<comment type="caution">
    <text evidence="7">The sequence shown here is derived from an EMBL/GenBank/DDBJ whole genome shotgun (WGS) entry which is preliminary data.</text>
</comment>
<evidence type="ECO:0000256" key="3">
    <source>
        <dbReference type="ARBA" id="ARBA00022989"/>
    </source>
</evidence>
<feature type="transmembrane region" description="Helical" evidence="5">
    <location>
        <begin position="376"/>
        <end position="398"/>
    </location>
</feature>
<dbReference type="GO" id="GO:0015385">
    <property type="term" value="F:sodium:proton antiporter activity"/>
    <property type="evidence" value="ECO:0007669"/>
    <property type="project" value="InterPro"/>
</dbReference>
<feature type="transmembrane region" description="Helical" evidence="5">
    <location>
        <begin position="29"/>
        <end position="51"/>
    </location>
</feature>
<dbReference type="VEuPathDB" id="MicrosporidiaDB:EDEG_01174"/>
<evidence type="ECO:0000256" key="1">
    <source>
        <dbReference type="ARBA" id="ARBA00004141"/>
    </source>
</evidence>
<dbReference type="GO" id="GO:0042391">
    <property type="term" value="P:regulation of membrane potential"/>
    <property type="evidence" value="ECO:0007669"/>
    <property type="project" value="InterPro"/>
</dbReference>
<feature type="transmembrane region" description="Helical" evidence="5">
    <location>
        <begin position="195"/>
        <end position="215"/>
    </location>
</feature>
<evidence type="ECO:0000313" key="8">
    <source>
        <dbReference type="Proteomes" id="UP000003163"/>
    </source>
</evidence>
<keyword evidence="4 5" id="KW-0472">Membrane</keyword>
<reference evidence="8" key="2">
    <citation type="submission" date="2015-07" db="EMBL/GenBank/DDBJ databases">
        <title>Contrasting host-pathogen interactions and genome evolution in two generalist and specialist microsporidian pathogens of mosquitoes.</title>
        <authorList>
            <consortium name="The Broad Institute Genomics Platform"/>
            <consortium name="The Broad Institute Genome Sequencing Center for Infectious Disease"/>
            <person name="Cuomo C.A."/>
            <person name="Sanscrainte N.D."/>
            <person name="Goldberg J.M."/>
            <person name="Heiman D."/>
            <person name="Young S."/>
            <person name="Zeng Q."/>
            <person name="Becnel J.J."/>
            <person name="Birren B.W."/>
        </authorList>
    </citation>
    <scope>NUCLEOTIDE SEQUENCE [LARGE SCALE GENOMIC DNA]</scope>
    <source>
        <strain evidence="8">USNM 41457</strain>
    </source>
</reference>
<feature type="transmembrane region" description="Helical" evidence="5">
    <location>
        <begin position="343"/>
        <end position="364"/>
    </location>
</feature>
<name>J9DTL8_EDHAE</name>
<dbReference type="OMA" id="AMWFGPK"/>
<evidence type="ECO:0000256" key="5">
    <source>
        <dbReference type="SAM" id="Phobius"/>
    </source>
</evidence>
<dbReference type="PANTHER" id="PTHR31382">
    <property type="entry name" value="NA(+)/H(+) ANTIPORTER"/>
    <property type="match status" value="1"/>
</dbReference>
<evidence type="ECO:0000259" key="6">
    <source>
        <dbReference type="Pfam" id="PF00999"/>
    </source>
</evidence>
<proteinExistence type="predicted"/>
<dbReference type="InParanoid" id="J9DTL8"/>
<keyword evidence="2 5" id="KW-0812">Transmembrane</keyword>
<dbReference type="HOGENOM" id="CLU_008635_5_0_1"/>
<dbReference type="InterPro" id="IPR004712">
    <property type="entry name" value="Na+/H+_antiporter_fungi"/>
</dbReference>
<dbReference type="GO" id="GO:0036376">
    <property type="term" value="P:sodium ion export across plasma membrane"/>
    <property type="evidence" value="ECO:0007669"/>
    <property type="project" value="InterPro"/>
</dbReference>
<dbReference type="Pfam" id="PF00999">
    <property type="entry name" value="Na_H_Exchanger"/>
    <property type="match status" value="1"/>
</dbReference>
<dbReference type="Gene3D" id="1.20.1530.20">
    <property type="match status" value="1"/>
</dbReference>
<reference evidence="7 8" key="1">
    <citation type="submission" date="2011-08" db="EMBL/GenBank/DDBJ databases">
        <authorList>
            <person name="Liu Z.J."/>
            <person name="Shi F.L."/>
            <person name="Lu J.Q."/>
            <person name="Li M."/>
            <person name="Wang Z.L."/>
        </authorList>
    </citation>
    <scope>NUCLEOTIDE SEQUENCE [LARGE SCALE GENOMIC DNA]</scope>
    <source>
        <strain evidence="7 8">USNM 41457</strain>
    </source>
</reference>